<keyword evidence="4 7" id="KW-0812">Transmembrane</keyword>
<evidence type="ECO:0000256" key="6">
    <source>
        <dbReference type="ARBA" id="ARBA00023136"/>
    </source>
</evidence>
<evidence type="ECO:0000256" key="5">
    <source>
        <dbReference type="ARBA" id="ARBA00022989"/>
    </source>
</evidence>
<keyword evidence="7" id="KW-0653">Protein transport</keyword>
<keyword evidence="5 8" id="KW-1133">Transmembrane helix</keyword>
<keyword evidence="7" id="KW-0813">Transport</keyword>
<dbReference type="Gene3D" id="3.30.420.270">
    <property type="match status" value="1"/>
</dbReference>
<dbReference type="InterPro" id="IPR003400">
    <property type="entry name" value="ExbD"/>
</dbReference>
<comment type="subcellular location">
    <subcellularLocation>
        <location evidence="1">Cell membrane</location>
        <topology evidence="1">Single-pass membrane protein</topology>
    </subcellularLocation>
    <subcellularLocation>
        <location evidence="7">Cell membrane</location>
        <topology evidence="7">Single-pass type II membrane protein</topology>
    </subcellularLocation>
</comment>
<sequence length="148" mass="16138">MGMSVQRGVGRNGGRRRYRRSRVSSEINVTPLVDVMLVLLIVFMVAAPLLSVGVPIDLPKTDAKALPSQQDPLTITVDADGLVFLQEEEVPIEDLVAKLVAISDAGYDERIIMRADKDSNYGAVMRVMARVNAAGFSNLNLQTDPINQ</sequence>
<dbReference type="PANTHER" id="PTHR30558">
    <property type="entry name" value="EXBD MEMBRANE COMPONENT OF PMF-DRIVEN MACROMOLECULE IMPORT SYSTEM"/>
    <property type="match status" value="1"/>
</dbReference>
<accession>A0ABQ5UY11</accession>
<protein>
    <submittedName>
        <fullName evidence="9">Protein TolR</fullName>
    </submittedName>
</protein>
<dbReference type="Proteomes" id="UP001161390">
    <property type="component" value="Unassembled WGS sequence"/>
</dbReference>
<comment type="caution">
    <text evidence="9">The sequence shown here is derived from an EMBL/GenBank/DDBJ whole genome shotgun (WGS) entry which is preliminary data.</text>
</comment>
<comment type="similarity">
    <text evidence="2 7">Belongs to the ExbD/TolR family.</text>
</comment>
<evidence type="ECO:0000256" key="8">
    <source>
        <dbReference type="SAM" id="Phobius"/>
    </source>
</evidence>
<evidence type="ECO:0000256" key="2">
    <source>
        <dbReference type="ARBA" id="ARBA00005811"/>
    </source>
</evidence>
<organism evidence="9 10">
    <name type="scientific">Algimonas porphyrae</name>
    <dbReference type="NCBI Taxonomy" id="1128113"/>
    <lineage>
        <taxon>Bacteria</taxon>
        <taxon>Pseudomonadati</taxon>
        <taxon>Pseudomonadota</taxon>
        <taxon>Alphaproteobacteria</taxon>
        <taxon>Maricaulales</taxon>
        <taxon>Robiginitomaculaceae</taxon>
        <taxon>Algimonas</taxon>
    </lineage>
</organism>
<dbReference type="PANTHER" id="PTHR30558:SF7">
    <property type="entry name" value="TOL-PAL SYSTEM PROTEIN TOLR"/>
    <property type="match status" value="1"/>
</dbReference>
<gene>
    <name evidence="9" type="ORF">GCM10007854_11450</name>
</gene>
<evidence type="ECO:0000256" key="3">
    <source>
        <dbReference type="ARBA" id="ARBA00022475"/>
    </source>
</evidence>
<keyword evidence="3" id="KW-1003">Cell membrane</keyword>
<keyword evidence="10" id="KW-1185">Reference proteome</keyword>
<evidence type="ECO:0000313" key="9">
    <source>
        <dbReference type="EMBL" id="GLQ20190.1"/>
    </source>
</evidence>
<name>A0ABQ5UY11_9PROT</name>
<evidence type="ECO:0000256" key="4">
    <source>
        <dbReference type="ARBA" id="ARBA00022692"/>
    </source>
</evidence>
<proteinExistence type="inferred from homology"/>
<feature type="transmembrane region" description="Helical" evidence="8">
    <location>
        <begin position="27"/>
        <end position="50"/>
    </location>
</feature>
<reference evidence="9" key="1">
    <citation type="journal article" date="2014" name="Int. J. Syst. Evol. Microbiol.">
        <title>Complete genome of a new Firmicutes species belonging to the dominant human colonic microbiota ('Ruminococcus bicirculans') reveals two chromosomes and a selective capacity to utilize plant glucans.</title>
        <authorList>
            <consortium name="NISC Comparative Sequencing Program"/>
            <person name="Wegmann U."/>
            <person name="Louis P."/>
            <person name="Goesmann A."/>
            <person name="Henrissat B."/>
            <person name="Duncan S.H."/>
            <person name="Flint H.J."/>
        </authorList>
    </citation>
    <scope>NUCLEOTIDE SEQUENCE</scope>
    <source>
        <strain evidence="9">NBRC 108216</strain>
    </source>
</reference>
<reference evidence="9" key="2">
    <citation type="submission" date="2023-01" db="EMBL/GenBank/DDBJ databases">
        <title>Draft genome sequence of Algimonas porphyrae strain NBRC 108216.</title>
        <authorList>
            <person name="Sun Q."/>
            <person name="Mori K."/>
        </authorList>
    </citation>
    <scope>NUCLEOTIDE SEQUENCE</scope>
    <source>
        <strain evidence="9">NBRC 108216</strain>
    </source>
</reference>
<evidence type="ECO:0000256" key="1">
    <source>
        <dbReference type="ARBA" id="ARBA00004162"/>
    </source>
</evidence>
<dbReference type="Pfam" id="PF02472">
    <property type="entry name" value="ExbD"/>
    <property type="match status" value="1"/>
</dbReference>
<evidence type="ECO:0000313" key="10">
    <source>
        <dbReference type="Proteomes" id="UP001161390"/>
    </source>
</evidence>
<evidence type="ECO:0000256" key="7">
    <source>
        <dbReference type="RuleBase" id="RU003879"/>
    </source>
</evidence>
<dbReference type="RefSeq" id="WP_348520145.1">
    <property type="nucleotide sequence ID" value="NZ_BSNJ01000002.1"/>
</dbReference>
<keyword evidence="6 8" id="KW-0472">Membrane</keyword>
<dbReference type="EMBL" id="BSNJ01000002">
    <property type="protein sequence ID" value="GLQ20190.1"/>
    <property type="molecule type" value="Genomic_DNA"/>
</dbReference>